<keyword evidence="2" id="KW-0472">Membrane</keyword>
<feature type="transmembrane region" description="Helical" evidence="2">
    <location>
        <begin position="542"/>
        <end position="561"/>
    </location>
</feature>
<sequence>MADYTTILPSEQKYKIFGMRESCAATYGDQNKNENIVQRVGETVGLWTRAENYARKIVEAYCHASTETVTDSTHYYEPCYFFYFWLGDLLKDKFKRTNLDLNSVMGPAYIQLGKFQFKNAQNKRKCENLYEDIGKNVFDQRKIIFDYAYNHRTLHNDSREEKEFLCSTACAQYVKSAGDAYSSAIGACGSDASGDKFCQELKTEYSKYFDNNHKPKWKCTPVTEEESENEEEEDDDDDDNPLLNIAVLEESKLSQLPSRTTYYTKFDQGRSICEEGGDWTWVNQLKVALAEDSDIGENAEKIAKGLCYVQKMGDPPSENNKYCDFYYFWVGSILRSKFKDNSFFKKIMNKIKEDVEAKGGTDHKCYFKFPMKRKSYFYNSKLLLDYYKDKDDMKSHLEKNGDGVVAKCSDPYYKYFLHAHKAYNYMKSKCGNGDKQSINNEWCAKFKEIYGDCSNGGEDDGKSHCEVAVDSLKSCIEDSKPETMDTTSSSTANNTGSVTTGVVAGSTLATVGLPAIGFFLYKVSTTFTYIYIYIYTYIHIHVYIYMSFPFFFFFFFFFFQYTDVFDGIKKSIFGGLNNTGGRNRNRGRSSTIRHTDHHFDGFDSSTIGDDGSTTLGGGGGGSSTLGGSSTDVSTIYNEPPRRPIGRGERAGTNNRRPGNIRYYAT</sequence>
<accession>A0A1A7VP36</accession>
<feature type="region of interest" description="Disordered" evidence="1">
    <location>
        <begin position="220"/>
        <end position="241"/>
    </location>
</feature>
<gene>
    <name evidence="3" type="ORF">PKNA1_C2_0605100</name>
</gene>
<dbReference type="Proteomes" id="UP000182128">
    <property type="component" value="Unassembled WGS sequence"/>
</dbReference>
<evidence type="ECO:0000256" key="1">
    <source>
        <dbReference type="SAM" id="MobiDB-lite"/>
    </source>
</evidence>
<reference evidence="4" key="1">
    <citation type="submission" date="2016-05" db="EMBL/GenBank/DDBJ databases">
        <authorList>
            <person name="Sharaf H."/>
        </authorList>
    </citation>
    <scope>NUCLEOTIDE SEQUENCE [LARGE SCALE GENOMIC DNA]</scope>
    <source>
        <strain evidence="4">H</strain>
    </source>
</reference>
<protein>
    <submittedName>
        <fullName evidence="3">KIR protein</fullName>
    </submittedName>
</protein>
<feature type="compositionally biased region" description="Basic and acidic residues" evidence="1">
    <location>
        <begin position="639"/>
        <end position="649"/>
    </location>
</feature>
<feature type="compositionally biased region" description="Low complexity" evidence="1">
    <location>
        <begin position="602"/>
        <end position="613"/>
    </location>
</feature>
<dbReference type="AlphaFoldDB" id="A0A1A7VP36"/>
<organism evidence="3 4">
    <name type="scientific">Plasmodium knowlesi (strain H)</name>
    <dbReference type="NCBI Taxonomy" id="5851"/>
    <lineage>
        <taxon>Eukaryota</taxon>
        <taxon>Sar</taxon>
        <taxon>Alveolata</taxon>
        <taxon>Apicomplexa</taxon>
        <taxon>Aconoidasida</taxon>
        <taxon>Haemosporida</taxon>
        <taxon>Plasmodiidae</taxon>
        <taxon>Plasmodium</taxon>
        <taxon>Plasmodium (Plasmodium)</taxon>
    </lineage>
</organism>
<keyword evidence="2" id="KW-1133">Transmembrane helix</keyword>
<evidence type="ECO:0000256" key="2">
    <source>
        <dbReference type="SAM" id="Phobius"/>
    </source>
</evidence>
<feature type="compositionally biased region" description="Acidic residues" evidence="1">
    <location>
        <begin position="223"/>
        <end position="240"/>
    </location>
</feature>
<evidence type="ECO:0000313" key="3">
    <source>
        <dbReference type="EMBL" id="SBO23838.1"/>
    </source>
</evidence>
<name>A0A1A7VP36_PLAKH</name>
<dbReference type="Pfam" id="PF05795">
    <property type="entry name" value="Plasmodium_Vir"/>
    <property type="match status" value="2"/>
</dbReference>
<feature type="region of interest" description="Disordered" evidence="1">
    <location>
        <begin position="579"/>
        <end position="665"/>
    </location>
</feature>
<proteinExistence type="predicted"/>
<dbReference type="EMBL" id="CWHQ02000009">
    <property type="protein sequence ID" value="SBO23838.1"/>
    <property type="molecule type" value="Genomic_DNA"/>
</dbReference>
<dbReference type="InterPro" id="IPR008780">
    <property type="entry name" value="Plasmodium_Vir"/>
</dbReference>
<evidence type="ECO:0000313" key="4">
    <source>
        <dbReference type="Proteomes" id="UP000182128"/>
    </source>
</evidence>
<keyword evidence="2" id="KW-0812">Transmembrane</keyword>
<feature type="compositionally biased region" description="Gly residues" evidence="1">
    <location>
        <begin position="614"/>
        <end position="624"/>
    </location>
</feature>